<dbReference type="InterPro" id="IPR013783">
    <property type="entry name" value="Ig-like_fold"/>
</dbReference>
<proteinExistence type="predicted"/>
<keyword evidence="4" id="KW-0812">Transmembrane</keyword>
<feature type="signal peptide" evidence="5">
    <location>
        <begin position="1"/>
        <end position="19"/>
    </location>
</feature>
<feature type="region of interest" description="Disordered" evidence="3">
    <location>
        <begin position="1441"/>
        <end position="1464"/>
    </location>
</feature>
<keyword evidence="4" id="KW-0472">Membrane</keyword>
<dbReference type="PANTHER" id="PTHR14949:SF51">
    <property type="entry name" value="VON WILLEBRAND FACTOR D AND EGF DOMAIN-CONTAINING PROTEIN"/>
    <property type="match status" value="1"/>
</dbReference>
<dbReference type="Gene3D" id="2.60.40.10">
    <property type="entry name" value="Immunoglobulins"/>
    <property type="match status" value="1"/>
</dbReference>
<dbReference type="InterPro" id="IPR058727">
    <property type="entry name" value="Helical_Vwde"/>
</dbReference>
<dbReference type="GO" id="GO:0009986">
    <property type="term" value="C:cell surface"/>
    <property type="evidence" value="ECO:0007669"/>
    <property type="project" value="TreeGrafter"/>
</dbReference>
<dbReference type="Pfam" id="PF25776">
    <property type="entry name" value="Ig_VWDE"/>
    <property type="match status" value="1"/>
</dbReference>
<dbReference type="GO" id="GO:0005102">
    <property type="term" value="F:signaling receptor binding"/>
    <property type="evidence" value="ECO:0007669"/>
    <property type="project" value="TreeGrafter"/>
</dbReference>
<sequence length="1503" mass="167958">MGTILFLVAIQYLLSPVTLQHVAETNNNPCNPENHQLFNPTNIHQRSTGNIVPKDSKSLGCDSRMRVNLWYRFSSPAGNEIPTQCPPLYSCGTKNPIWLDDQHPTDYNIPKNVKACVNAGTDCCFESIQIQTAKCKDNANEDFFVYKLARLELACPFQYCIGSGTRCPTDQTSETGFTPCTAKFPKLKSDPFVTVDVHDSRMRFVCSFEPEVIKNNNQYNVTWYGVTSDGQPQVLFEEMLQSAETKSYLQNTNSKRRQQTFCLNQDIFCEVRSYFVGNEKDGVVKRSNNFYAGIKVSPTSLKLSESDPPTELTFTSTVPIVCNKDTENCGVTLRIAQKENLDGALEFCSLSFEPGEAGQTKTMKVAALRDFRNDGDKALKIKFKIPITPNPLDWDCHPNIPDVTVLTKDVTTAQCQSTGDPHIRTFDGRYFDHYKVGDYVLVKSEARLFEVHVRTFQCWSVSCNCAVAAREGDDVMVVDMCRDRVPRARFASTVEPQPGSIMEMSPNGKTFVFNFPSGASVKFQANSWGANVYVQLPPDDYGKTKGLCGIWNGDRSDDLTSKDGREFQGRGIANVGFTESWRFQTGTRDSLFYYKGPTERKCLAERVRNYCSCNDIDGDKDISCNFDGLKDKPKYIVANQGYAELKFPGADHCGKRRRRRRRNTDAEEQQERPVIILPDEDPETAIYDYNPKQLTAPPPSFPTKTGITEQQAVDGCEKALRDSTSGKICLEVLPDFDVSAFKEQCVADIMILGDMKVPQASAVEAMKEECEEKTLKNITLWESDDSGVLQPPQAVGNALCPSDCSGNGKCVNSTCLCNGGFLAADCSIHEDDPPTLVGIPLNNGLCNIRYQNCLRTRVIGRNFVNSAKLTCGTKTLTFDSNLKPEQPVASVLRTSRSQMLSFAELSCEIPTQQLPLVDIDFSSTRKGKPIGGVSIQLSNDGYAFSKNISKFVVYDSKCIQCADEDNCRWKVDSCRVNNYCLAVDEPHSMDWCQICRGNNTFIERSDNLAPVFRSGSAQKVFNGQTLRFAVPVADPEQKKLVYNFVGIIPKNMEISTAGIITWKPIKANESYNVTIKASDICGNTSQATYKFESVNCLCEELNGAKCGAYPDESCQCPKGCMGENCTDPIPNQHCRIMKTPGGQEEEPKKSYFNLECQSNGLKAAFNLSHLERHGLPYIVRFKGKDHDCKPLNTTYGNINGDDKLWIAANYSDCGIRAYEEGSKILFEQTILVEYGTKMDSSLVYRQFVDTYNATCLIERNITRQWNISVTKRKTLSSEEDDESEFAFDFNILKAGTNAWTGLIYVGEKMDFDLSLNGASNSIKTSPQDCYATRLDGTGRYDLIKDRCSVGGETSVTITTTPQDTREFSWEMEAFRYFGDSDGIIITCRILICRNRPIDQLSEECRRCGQKAPLRRKRNVDNDNEDSDNVLTDKSVKSRPIFIAERSMPKDQRPSEKSRENSSSDGLGLAEKITIIAVAGIVGFVLCIAVIKKVFFNRPSKMQN</sequence>
<organism evidence="8 9">
    <name type="scientific">Clytia hemisphaerica</name>
    <dbReference type="NCBI Taxonomy" id="252671"/>
    <lineage>
        <taxon>Eukaryota</taxon>
        <taxon>Metazoa</taxon>
        <taxon>Cnidaria</taxon>
        <taxon>Hydrozoa</taxon>
        <taxon>Hydroidolina</taxon>
        <taxon>Leptothecata</taxon>
        <taxon>Obeliida</taxon>
        <taxon>Clytiidae</taxon>
        <taxon>Clytia</taxon>
    </lineage>
</organism>
<keyword evidence="2" id="KW-1015">Disulfide bond</keyword>
<dbReference type="Gene3D" id="2.10.25.10">
    <property type="entry name" value="Laminin"/>
    <property type="match status" value="1"/>
</dbReference>
<dbReference type="InterPro" id="IPR001846">
    <property type="entry name" value="VWF_type-D"/>
</dbReference>
<feature type="domain" description="ZP" evidence="6">
    <location>
        <begin position="1155"/>
        <end position="1411"/>
    </location>
</feature>
<evidence type="ECO:0000313" key="9">
    <source>
        <dbReference type="Proteomes" id="UP000594262"/>
    </source>
</evidence>
<dbReference type="PROSITE" id="PS51034">
    <property type="entry name" value="ZP_2"/>
    <property type="match status" value="1"/>
</dbReference>
<accession>A0A7M5X0E8</accession>
<keyword evidence="1 5" id="KW-0732">Signal</keyword>
<dbReference type="RefSeq" id="XP_066919363.1">
    <property type="nucleotide sequence ID" value="XM_067063262.1"/>
</dbReference>
<dbReference type="InterPro" id="IPR057885">
    <property type="entry name" value="Ig_VWDE"/>
</dbReference>
<dbReference type="SMART" id="SM00241">
    <property type="entry name" value="ZP"/>
    <property type="match status" value="1"/>
</dbReference>
<dbReference type="InterPro" id="IPR001507">
    <property type="entry name" value="ZP_dom"/>
</dbReference>
<dbReference type="InterPro" id="IPR050969">
    <property type="entry name" value="Dev_Signal_Modulators"/>
</dbReference>
<dbReference type="GeneID" id="136806679"/>
<evidence type="ECO:0000256" key="1">
    <source>
        <dbReference type="ARBA" id="ARBA00022729"/>
    </source>
</evidence>
<dbReference type="EnsemblMetazoa" id="CLYHEMT015709.1">
    <property type="protein sequence ID" value="CLYHEMP015709.1"/>
    <property type="gene ID" value="CLYHEMG015709"/>
</dbReference>
<dbReference type="GO" id="GO:0005576">
    <property type="term" value="C:extracellular region"/>
    <property type="evidence" value="ECO:0007669"/>
    <property type="project" value="TreeGrafter"/>
</dbReference>
<evidence type="ECO:0000259" key="7">
    <source>
        <dbReference type="PROSITE" id="PS51233"/>
    </source>
</evidence>
<evidence type="ECO:0000256" key="2">
    <source>
        <dbReference type="ARBA" id="ARBA00023157"/>
    </source>
</evidence>
<feature type="domain" description="VWFD" evidence="7">
    <location>
        <begin position="413"/>
        <end position="591"/>
    </location>
</feature>
<feature type="transmembrane region" description="Helical" evidence="4">
    <location>
        <begin position="1472"/>
        <end position="1494"/>
    </location>
</feature>
<feature type="compositionally biased region" description="Basic and acidic residues" evidence="3">
    <location>
        <begin position="1446"/>
        <end position="1461"/>
    </location>
</feature>
<feature type="chain" id="PRO_5029842923" evidence="5">
    <location>
        <begin position="20"/>
        <end position="1503"/>
    </location>
</feature>
<reference evidence="8" key="1">
    <citation type="submission" date="2021-01" db="UniProtKB">
        <authorList>
            <consortium name="EnsemblMetazoa"/>
        </authorList>
    </citation>
    <scope>IDENTIFICATION</scope>
</reference>
<dbReference type="Proteomes" id="UP000594262">
    <property type="component" value="Unplaced"/>
</dbReference>
<dbReference type="Pfam" id="PF26129">
    <property type="entry name" value="Vwde"/>
    <property type="match status" value="1"/>
</dbReference>
<dbReference type="PROSITE" id="PS51233">
    <property type="entry name" value="VWFD"/>
    <property type="match status" value="1"/>
</dbReference>
<dbReference type="OrthoDB" id="5982528at2759"/>
<protein>
    <submittedName>
        <fullName evidence="8">Uncharacterized protein</fullName>
    </submittedName>
</protein>
<dbReference type="Pfam" id="PF00094">
    <property type="entry name" value="VWD"/>
    <property type="match status" value="1"/>
</dbReference>
<evidence type="ECO:0000256" key="3">
    <source>
        <dbReference type="SAM" id="MobiDB-lite"/>
    </source>
</evidence>
<dbReference type="PANTHER" id="PTHR14949">
    <property type="entry name" value="EGF-LIKE-DOMAIN, MULTIPLE 7, 8"/>
    <property type="match status" value="1"/>
</dbReference>
<name>A0A7M5X0E8_9CNID</name>
<evidence type="ECO:0000256" key="4">
    <source>
        <dbReference type="SAM" id="Phobius"/>
    </source>
</evidence>
<evidence type="ECO:0000313" key="8">
    <source>
        <dbReference type="EnsemblMetazoa" id="CLYHEMP015709.1"/>
    </source>
</evidence>
<evidence type="ECO:0000256" key="5">
    <source>
        <dbReference type="SAM" id="SignalP"/>
    </source>
</evidence>
<keyword evidence="4" id="KW-1133">Transmembrane helix</keyword>
<dbReference type="SMART" id="SM00216">
    <property type="entry name" value="VWD"/>
    <property type="match status" value="1"/>
</dbReference>
<keyword evidence="9" id="KW-1185">Reference proteome</keyword>
<evidence type="ECO:0000259" key="6">
    <source>
        <dbReference type="PROSITE" id="PS51034"/>
    </source>
</evidence>